<keyword evidence="3" id="KW-1185">Reference proteome</keyword>
<evidence type="ECO:0000313" key="2">
    <source>
        <dbReference type="EMBL" id="MFM4893145.1"/>
    </source>
</evidence>
<evidence type="ECO:0000256" key="1">
    <source>
        <dbReference type="SAM" id="SignalP"/>
    </source>
</evidence>
<dbReference type="GeneID" id="97220568"/>
<dbReference type="NCBIfam" id="NF038109">
    <property type="entry name" value="tapY2_fam"/>
    <property type="match status" value="1"/>
</dbReference>
<feature type="signal peptide" evidence="1">
    <location>
        <begin position="1"/>
        <end position="20"/>
    </location>
</feature>
<sequence>MRLIPWVCVLGLGLSGGSQAADIKCYVELANGQRVVLSGTTADASPVAVQDKFQRKGYEVDGVIQPVVKVLECLDMGDRFKSKEAQQQDAIQLR</sequence>
<accession>A0ABW9GPR1</accession>
<name>A0ABW9GPR1_9GAMM</name>
<gene>
    <name evidence="2" type="ORF">ACEUDJ_09775</name>
</gene>
<dbReference type="Proteomes" id="UP001630969">
    <property type="component" value="Unassembled WGS sequence"/>
</dbReference>
<dbReference type="EMBL" id="JBGXBU010000003">
    <property type="protein sequence ID" value="MFM4893145.1"/>
    <property type="molecule type" value="Genomic_DNA"/>
</dbReference>
<proteinExistence type="predicted"/>
<reference evidence="2 3" key="1">
    <citation type="submission" date="2024-09" db="EMBL/GenBank/DDBJ databases">
        <title>Aeromonas strains Genome sequencing and assembly.</title>
        <authorList>
            <person name="Hu X."/>
            <person name="Tang B."/>
        </authorList>
    </citation>
    <scope>NUCLEOTIDE SEQUENCE [LARGE SCALE GENOMIC DNA]</scope>
    <source>
        <strain evidence="2 3">NB23SCDHY001</strain>
    </source>
</reference>
<keyword evidence="1" id="KW-0732">Signal</keyword>
<evidence type="ECO:0000313" key="3">
    <source>
        <dbReference type="Proteomes" id="UP001630969"/>
    </source>
</evidence>
<protein>
    <submittedName>
        <fullName evidence="2">TapY2 family type IVa secretion system protein</fullName>
    </submittedName>
</protein>
<comment type="caution">
    <text evidence="2">The sequence shown here is derived from an EMBL/GenBank/DDBJ whole genome shotgun (WGS) entry which is preliminary data.</text>
</comment>
<dbReference type="RefSeq" id="WP_408790002.1">
    <property type="nucleotide sequence ID" value="NZ_JBGXBU010000003.1"/>
</dbReference>
<organism evidence="2 3">
    <name type="scientific">Aeromonas bivalvium</name>
    <dbReference type="NCBI Taxonomy" id="440079"/>
    <lineage>
        <taxon>Bacteria</taxon>
        <taxon>Pseudomonadati</taxon>
        <taxon>Pseudomonadota</taxon>
        <taxon>Gammaproteobacteria</taxon>
        <taxon>Aeromonadales</taxon>
        <taxon>Aeromonadaceae</taxon>
        <taxon>Aeromonas</taxon>
    </lineage>
</organism>
<dbReference type="InterPro" id="IPR049848">
    <property type="entry name" value="TapY2-like"/>
</dbReference>
<feature type="chain" id="PRO_5046206382" evidence="1">
    <location>
        <begin position="21"/>
        <end position="94"/>
    </location>
</feature>